<evidence type="ECO:0000313" key="1">
    <source>
        <dbReference type="EMBL" id="ERK53829.1"/>
    </source>
</evidence>
<protein>
    <submittedName>
        <fullName evidence="1">Uncharacterized protein</fullName>
    </submittedName>
</protein>
<organism evidence="1 2">
    <name type="scientific">Propionibacterium acidifaciens F0233</name>
    <dbReference type="NCBI Taxonomy" id="553198"/>
    <lineage>
        <taxon>Bacteria</taxon>
        <taxon>Bacillati</taxon>
        <taxon>Actinomycetota</taxon>
        <taxon>Actinomycetes</taxon>
        <taxon>Propionibacteriales</taxon>
        <taxon>Propionibacteriaceae</taxon>
        <taxon>Propionibacterium</taxon>
    </lineage>
</organism>
<gene>
    <name evidence="1" type="ORF">HMPREF0682_1746</name>
</gene>
<name>U2QCE7_9ACTN</name>
<evidence type="ECO:0000313" key="2">
    <source>
        <dbReference type="Proteomes" id="UP000017052"/>
    </source>
</evidence>
<comment type="caution">
    <text evidence="1">The sequence shown here is derived from an EMBL/GenBank/DDBJ whole genome shotgun (WGS) entry which is preliminary data.</text>
</comment>
<reference evidence="1" key="1">
    <citation type="submission" date="2013-08" db="EMBL/GenBank/DDBJ databases">
        <authorList>
            <person name="Durkin A.S."/>
            <person name="Haft D.R."/>
            <person name="McCorrison J."/>
            <person name="Torralba M."/>
            <person name="Gillis M."/>
            <person name="Haft D.H."/>
            <person name="Methe B."/>
            <person name="Sutton G."/>
            <person name="Nelson K.E."/>
        </authorList>
    </citation>
    <scope>NUCLEOTIDE SEQUENCE [LARGE SCALE GENOMIC DNA]</scope>
    <source>
        <strain evidence="1">F0233</strain>
    </source>
</reference>
<dbReference type="AlphaFoldDB" id="U2QCE7"/>
<sequence length="64" mass="6657">MSSQTIRKQDDCPGATRLEAQGLAWLAEAMPDGGAHVVPATIGEGWIEEPRLAPTRVSAAAAEA</sequence>
<keyword evidence="2" id="KW-1185">Reference proteome</keyword>
<dbReference type="EMBL" id="ACVN02000227">
    <property type="protein sequence ID" value="ERK53829.1"/>
    <property type="molecule type" value="Genomic_DNA"/>
</dbReference>
<proteinExistence type="predicted"/>
<dbReference type="Proteomes" id="UP000017052">
    <property type="component" value="Unassembled WGS sequence"/>
</dbReference>
<feature type="non-terminal residue" evidence="1">
    <location>
        <position position="64"/>
    </location>
</feature>
<accession>U2QCE7</accession>